<evidence type="ECO:0000313" key="3">
    <source>
        <dbReference type="EMBL" id="MCP1167688.1"/>
    </source>
</evidence>
<dbReference type="GO" id="GO:0016787">
    <property type="term" value="F:hydrolase activity"/>
    <property type="evidence" value="ECO:0007669"/>
    <property type="project" value="UniProtKB-KW"/>
</dbReference>
<proteinExistence type="predicted"/>
<keyword evidence="4" id="KW-1185">Reference proteome</keyword>
<dbReference type="Pfam" id="PF12697">
    <property type="entry name" value="Abhydrolase_6"/>
    <property type="match status" value="1"/>
</dbReference>
<protein>
    <submittedName>
        <fullName evidence="3">Alpha/beta hydrolase</fullName>
    </submittedName>
</protein>
<name>A0A9X2FV33_9RHOB</name>
<dbReference type="InterPro" id="IPR000073">
    <property type="entry name" value="AB_hydrolase_1"/>
</dbReference>
<dbReference type="EMBL" id="JAMYXC010000049">
    <property type="protein sequence ID" value="MCP1167688.1"/>
    <property type="molecule type" value="Genomic_DNA"/>
</dbReference>
<accession>A0A9X2FV33</accession>
<organism evidence="3 4">
    <name type="scientific">Limimaricola litoreus</name>
    <dbReference type="NCBI Taxonomy" id="2955316"/>
    <lineage>
        <taxon>Bacteria</taxon>
        <taxon>Pseudomonadati</taxon>
        <taxon>Pseudomonadota</taxon>
        <taxon>Alphaproteobacteria</taxon>
        <taxon>Rhodobacterales</taxon>
        <taxon>Paracoccaceae</taxon>
        <taxon>Limimaricola</taxon>
    </lineage>
</organism>
<feature type="domain" description="AB hydrolase-1" evidence="2">
    <location>
        <begin position="28"/>
        <end position="284"/>
    </location>
</feature>
<keyword evidence="1 3" id="KW-0378">Hydrolase</keyword>
<dbReference type="InterPro" id="IPR050266">
    <property type="entry name" value="AB_hydrolase_sf"/>
</dbReference>
<gene>
    <name evidence="3" type="ORF">NHG85_03945</name>
</gene>
<reference evidence="3" key="1">
    <citation type="submission" date="2022-06" db="EMBL/GenBank/DDBJ databases">
        <title>Limimaricola sediminis sp. nov., isolated from an intertidal sediment.</title>
        <authorList>
            <person name="Shao X."/>
        </authorList>
    </citation>
    <scope>NUCLEOTIDE SEQUENCE</scope>
    <source>
        <strain evidence="3">ASW11-118</strain>
    </source>
</reference>
<dbReference type="PANTHER" id="PTHR43798">
    <property type="entry name" value="MONOACYLGLYCEROL LIPASE"/>
    <property type="match status" value="1"/>
</dbReference>
<dbReference type="PANTHER" id="PTHR43798:SF31">
    <property type="entry name" value="AB HYDROLASE SUPERFAMILY PROTEIN YCLE"/>
    <property type="match status" value="1"/>
</dbReference>
<evidence type="ECO:0000259" key="2">
    <source>
        <dbReference type="Pfam" id="PF12697"/>
    </source>
</evidence>
<comment type="caution">
    <text evidence="3">The sequence shown here is derived from an EMBL/GenBank/DDBJ whole genome shotgun (WGS) entry which is preliminary data.</text>
</comment>
<dbReference type="SUPFAM" id="SSF53474">
    <property type="entry name" value="alpha/beta-Hydrolases"/>
    <property type="match status" value="1"/>
</dbReference>
<evidence type="ECO:0000256" key="1">
    <source>
        <dbReference type="ARBA" id="ARBA00022801"/>
    </source>
</evidence>
<sequence length="293" mass="31804">MLDFDKTKPVSLNGTVLATFERGEGNALVFVHGSASDLRTWTDQLDFFPDRYRTIAYSRRYHAPNAPIASDAGDPIQTHVDDLVGLIRVMGAEQAHVVGHSWGGLVSLLAAKQAPELFRSLVLIEPPVISMHVNVPPKLVQLIGLLFSAPRLALAIVKFGASAAGPSEKAFRRGDDKLAVERFGRGVLGDRYFGALSGERYSQVWENRGPDRALALHQGFPDLIGTSFTDVRVPVLLIGRGESPRLFGLLIEDLEERLPDASIKVIGNASHLVHENASEALNAAIQEFLGNVG</sequence>
<dbReference type="InterPro" id="IPR029058">
    <property type="entry name" value="AB_hydrolase_fold"/>
</dbReference>
<dbReference type="Gene3D" id="3.40.50.1820">
    <property type="entry name" value="alpha/beta hydrolase"/>
    <property type="match status" value="1"/>
</dbReference>
<dbReference type="Proteomes" id="UP001139477">
    <property type="component" value="Unassembled WGS sequence"/>
</dbReference>
<dbReference type="GO" id="GO:0016020">
    <property type="term" value="C:membrane"/>
    <property type="evidence" value="ECO:0007669"/>
    <property type="project" value="TreeGrafter"/>
</dbReference>
<dbReference type="AlphaFoldDB" id="A0A9X2FV33"/>
<evidence type="ECO:0000313" key="4">
    <source>
        <dbReference type="Proteomes" id="UP001139477"/>
    </source>
</evidence>
<dbReference type="RefSeq" id="WP_253330025.1">
    <property type="nucleotide sequence ID" value="NZ_JAMYXC010000049.1"/>
</dbReference>